<evidence type="ECO:0000256" key="1">
    <source>
        <dbReference type="ARBA" id="ARBA00000085"/>
    </source>
</evidence>
<evidence type="ECO:0000256" key="5">
    <source>
        <dbReference type="ARBA" id="ARBA00022679"/>
    </source>
</evidence>
<keyword evidence="7" id="KW-0175">Coiled coil</keyword>
<dbReference type="InterPro" id="IPR015168">
    <property type="entry name" value="SsuA/THI5"/>
</dbReference>
<evidence type="ECO:0000259" key="9">
    <source>
        <dbReference type="PROSITE" id="PS50109"/>
    </source>
</evidence>
<dbReference type="InterPro" id="IPR000014">
    <property type="entry name" value="PAS"/>
</dbReference>
<dbReference type="Pfam" id="PF08447">
    <property type="entry name" value="PAS_3"/>
    <property type="match status" value="2"/>
</dbReference>
<dbReference type="Gene3D" id="3.30.450.20">
    <property type="entry name" value="PAS domain"/>
    <property type="match status" value="2"/>
</dbReference>
<keyword evidence="8" id="KW-0812">Transmembrane</keyword>
<dbReference type="Pfam" id="PF09084">
    <property type="entry name" value="NMT1"/>
    <property type="match status" value="1"/>
</dbReference>
<dbReference type="SMART" id="SM00091">
    <property type="entry name" value="PAS"/>
    <property type="match status" value="1"/>
</dbReference>
<keyword evidence="6" id="KW-0418">Kinase</keyword>
<dbReference type="PRINTS" id="PR00344">
    <property type="entry name" value="BCTRLSENSOR"/>
</dbReference>
<dbReference type="RefSeq" id="WP_349280999.1">
    <property type="nucleotide sequence ID" value="NZ_CBCSCU010000033.1"/>
</dbReference>
<dbReference type="EMBL" id="CP157675">
    <property type="protein sequence ID" value="XBP71636.1"/>
    <property type="molecule type" value="Genomic_DNA"/>
</dbReference>
<keyword evidence="4" id="KW-0597">Phosphoprotein</keyword>
<evidence type="ECO:0000256" key="7">
    <source>
        <dbReference type="SAM" id="Coils"/>
    </source>
</evidence>
<feature type="domain" description="Histidine kinase" evidence="9">
    <location>
        <begin position="692"/>
        <end position="907"/>
    </location>
</feature>
<feature type="transmembrane region" description="Helical" evidence="8">
    <location>
        <begin position="350"/>
        <end position="372"/>
    </location>
</feature>
<dbReference type="Gene3D" id="3.30.565.10">
    <property type="entry name" value="Histidine kinase-like ATPase, C-terminal domain"/>
    <property type="match status" value="1"/>
</dbReference>
<evidence type="ECO:0000259" key="10">
    <source>
        <dbReference type="PROSITE" id="PS50112"/>
    </source>
</evidence>
<comment type="catalytic activity">
    <reaction evidence="1">
        <text>ATP + protein L-histidine = ADP + protein N-phospho-L-histidine.</text>
        <dbReference type="EC" id="2.7.13.3"/>
    </reaction>
</comment>
<dbReference type="InterPro" id="IPR036097">
    <property type="entry name" value="HisK_dim/P_sf"/>
</dbReference>
<dbReference type="Gene3D" id="2.10.70.100">
    <property type="match status" value="1"/>
</dbReference>
<protein>
    <recommendedName>
        <fullName evidence="3">histidine kinase</fullName>
        <ecNumber evidence="3">2.7.13.3</ecNumber>
    </recommendedName>
</protein>
<dbReference type="GO" id="GO:0005886">
    <property type="term" value="C:plasma membrane"/>
    <property type="evidence" value="ECO:0007669"/>
    <property type="project" value="UniProtKB-SubCell"/>
</dbReference>
<dbReference type="InterPro" id="IPR000700">
    <property type="entry name" value="PAS-assoc_C"/>
</dbReference>
<dbReference type="InterPro" id="IPR013655">
    <property type="entry name" value="PAS_fold_3"/>
</dbReference>
<dbReference type="SMART" id="SM00086">
    <property type="entry name" value="PAC"/>
    <property type="match status" value="2"/>
</dbReference>
<dbReference type="InterPro" id="IPR001610">
    <property type="entry name" value="PAC"/>
</dbReference>
<dbReference type="FunFam" id="3.30.565.10:FF:000006">
    <property type="entry name" value="Sensor histidine kinase WalK"/>
    <property type="match status" value="1"/>
</dbReference>
<reference evidence="12" key="1">
    <citation type="submission" date="2024-05" db="EMBL/GenBank/DDBJ databases">
        <authorList>
            <person name="Bunk B."/>
            <person name="Swiderski J."/>
            <person name="Sproer C."/>
            <person name="Thiel V."/>
        </authorList>
    </citation>
    <scope>NUCLEOTIDE SEQUENCE</scope>
    <source>
        <strain evidence="12">DSM 17735</strain>
    </source>
</reference>
<dbReference type="InterPro" id="IPR052162">
    <property type="entry name" value="Sensor_kinase/Photoreceptor"/>
</dbReference>
<evidence type="ECO:0000313" key="12">
    <source>
        <dbReference type="EMBL" id="XBP71636.1"/>
    </source>
</evidence>
<organism evidence="12">
    <name type="scientific">Polaromonas hydrogenivorans</name>
    <dbReference type="NCBI Taxonomy" id="335476"/>
    <lineage>
        <taxon>Bacteria</taxon>
        <taxon>Pseudomonadati</taxon>
        <taxon>Pseudomonadota</taxon>
        <taxon>Betaproteobacteria</taxon>
        <taxon>Burkholderiales</taxon>
        <taxon>Comamonadaceae</taxon>
        <taxon>Polaromonas</taxon>
    </lineage>
</organism>
<dbReference type="PROSITE" id="PS50113">
    <property type="entry name" value="PAC"/>
    <property type="match status" value="2"/>
</dbReference>
<sequence>MSSFISLFGFLSLRREWRASGIAIFSAFALMAGGVAWAPAFGASQAMPPERVTLQLKWLHQFQFAGYYAAQAKGFYRDEGLDVEILEGGADKPVIARVLGGQADFGIGDSDLLISRINGQPVVAVAAIFQHTPYIIMSRQDRNIRTPSDLIGKTVMLSEDQGAIQFRAMLKREGIDPGLVNIIPQRWKLDDLINGKVDAVSAYATAAPALMRARGVVPAMMRGVDYGIDFYGDILFTTQAHIAQSSGRTDAFLRATRKGWDYAFSHEDELVDLILQMDGAVQRGLTRQTLSEEARVMRSFILPDVVEIGHMNPARFDATARTLATLGLVPAGIPLAGFVYEPPAAVSPRLLRWMTAAGFAVFALALLGLLWNMQIRRRVRERTEQLQAEVNHRTEVQQQLKASQDMTQLMFGTAAAGIAMTTPDGKFLMANPAYHATVGYAQAELQVMDMRELTHPEDRVRYEEMTRQLLAGEVDTFSHEVRYLKRGGGDVWVRATVSMVRSADGVPTHIIAVTEDITQRRATEEKLRQSEVLLEIAGRTAQLGGWMLDLSGGPMTWSDEVCKIHEVPMGSKPLLHEVLQYCSPEWREKITATFRRCSRDGVSFDEELEIITASGRRVWVRAIAEALRDDSGAITRVQGAYQDITERKQAEHRIVRLNAELENRVSRRTASLEAANRELASVNRELETFSYSVSHDLRSPLNTIDGFSTLLERTSGSLVGEKGRHYLSRIRAGTRQMGDLIEGLLSLAKLSRDPLQFGVVNLSDIARQVLQECMDREPVREANVCIQESLTVQGDPRLLSVVIHNLVGNAWKFTSKRVVAHIEMGCEMAVNGETVYFVKDNGAGFDMAYEDKLFTTFQRLHSPSDFSGSGIGLATVQRIIARHGGRVWAHGIEGQGADFYFTLGDGKAASLSDTL</sequence>
<dbReference type="InterPro" id="IPR035965">
    <property type="entry name" value="PAS-like_dom_sf"/>
</dbReference>
<evidence type="ECO:0000256" key="4">
    <source>
        <dbReference type="ARBA" id="ARBA00022553"/>
    </source>
</evidence>
<dbReference type="SMART" id="SM00387">
    <property type="entry name" value="HATPase_c"/>
    <property type="match status" value="1"/>
</dbReference>
<dbReference type="PROSITE" id="PS50112">
    <property type="entry name" value="PAS"/>
    <property type="match status" value="1"/>
</dbReference>
<dbReference type="PANTHER" id="PTHR43304">
    <property type="entry name" value="PHYTOCHROME-LIKE PROTEIN CPH1"/>
    <property type="match status" value="1"/>
</dbReference>
<dbReference type="PROSITE" id="PS50109">
    <property type="entry name" value="HIS_KIN"/>
    <property type="match status" value="1"/>
</dbReference>
<dbReference type="InterPro" id="IPR003661">
    <property type="entry name" value="HisK_dim/P_dom"/>
</dbReference>
<keyword evidence="8" id="KW-0472">Membrane</keyword>
<feature type="coiled-coil region" evidence="7">
    <location>
        <begin position="647"/>
        <end position="678"/>
    </location>
</feature>
<evidence type="ECO:0000256" key="8">
    <source>
        <dbReference type="SAM" id="Phobius"/>
    </source>
</evidence>
<evidence type="ECO:0000259" key="11">
    <source>
        <dbReference type="PROSITE" id="PS50113"/>
    </source>
</evidence>
<dbReference type="InterPro" id="IPR003594">
    <property type="entry name" value="HATPase_dom"/>
</dbReference>
<dbReference type="SUPFAM" id="SSF55785">
    <property type="entry name" value="PYP-like sensor domain (PAS domain)"/>
    <property type="match status" value="2"/>
</dbReference>
<dbReference type="GO" id="GO:0000155">
    <property type="term" value="F:phosphorelay sensor kinase activity"/>
    <property type="evidence" value="ECO:0007669"/>
    <property type="project" value="InterPro"/>
</dbReference>
<dbReference type="EC" id="2.7.13.3" evidence="3"/>
<dbReference type="SUPFAM" id="SSF53850">
    <property type="entry name" value="Periplasmic binding protein-like II"/>
    <property type="match status" value="1"/>
</dbReference>
<dbReference type="PANTHER" id="PTHR43304:SF1">
    <property type="entry name" value="PAC DOMAIN-CONTAINING PROTEIN"/>
    <property type="match status" value="1"/>
</dbReference>
<proteinExistence type="predicted"/>
<dbReference type="NCBIfam" id="TIGR00229">
    <property type="entry name" value="sensory_box"/>
    <property type="match status" value="2"/>
</dbReference>
<dbReference type="SUPFAM" id="SSF55874">
    <property type="entry name" value="ATPase domain of HSP90 chaperone/DNA topoisomerase II/histidine kinase"/>
    <property type="match status" value="1"/>
</dbReference>
<dbReference type="Gene3D" id="1.10.287.130">
    <property type="match status" value="1"/>
</dbReference>
<dbReference type="CDD" id="cd00130">
    <property type="entry name" value="PAS"/>
    <property type="match status" value="2"/>
</dbReference>
<evidence type="ECO:0000256" key="2">
    <source>
        <dbReference type="ARBA" id="ARBA00004429"/>
    </source>
</evidence>
<dbReference type="InterPro" id="IPR004358">
    <property type="entry name" value="Sig_transdc_His_kin-like_C"/>
</dbReference>
<dbReference type="AlphaFoldDB" id="A0AAU7LVG7"/>
<dbReference type="InterPro" id="IPR005467">
    <property type="entry name" value="His_kinase_dom"/>
</dbReference>
<dbReference type="Gene3D" id="3.40.190.10">
    <property type="entry name" value="Periplasmic binding protein-like II"/>
    <property type="match status" value="2"/>
</dbReference>
<gene>
    <name evidence="12" type="ORF">ABLV49_07520</name>
</gene>
<dbReference type="Pfam" id="PF02518">
    <property type="entry name" value="HATPase_c"/>
    <property type="match status" value="1"/>
</dbReference>
<name>A0AAU7LVG7_9BURK</name>
<comment type="subcellular location">
    <subcellularLocation>
        <location evidence="2">Cell inner membrane</location>
        <topology evidence="2">Multi-pass membrane protein</topology>
    </subcellularLocation>
</comment>
<keyword evidence="8" id="KW-1133">Transmembrane helix</keyword>
<feature type="domain" description="PAC" evidence="11">
    <location>
        <begin position="604"/>
        <end position="656"/>
    </location>
</feature>
<feature type="domain" description="PAS" evidence="10">
    <location>
        <begin position="403"/>
        <end position="473"/>
    </location>
</feature>
<dbReference type="SMART" id="SM00388">
    <property type="entry name" value="HisKA"/>
    <property type="match status" value="1"/>
</dbReference>
<evidence type="ECO:0000256" key="3">
    <source>
        <dbReference type="ARBA" id="ARBA00012438"/>
    </source>
</evidence>
<feature type="domain" description="PAC" evidence="11">
    <location>
        <begin position="477"/>
        <end position="529"/>
    </location>
</feature>
<dbReference type="Pfam" id="PF00512">
    <property type="entry name" value="HisKA"/>
    <property type="match status" value="1"/>
</dbReference>
<accession>A0AAU7LVG7</accession>
<dbReference type="CDD" id="cd00082">
    <property type="entry name" value="HisKA"/>
    <property type="match status" value="1"/>
</dbReference>
<dbReference type="SUPFAM" id="SSF47384">
    <property type="entry name" value="Homodimeric domain of signal transducing histidine kinase"/>
    <property type="match status" value="1"/>
</dbReference>
<dbReference type="InterPro" id="IPR036890">
    <property type="entry name" value="HATPase_C_sf"/>
</dbReference>
<keyword evidence="5" id="KW-0808">Transferase</keyword>
<evidence type="ECO:0000256" key="6">
    <source>
        <dbReference type="ARBA" id="ARBA00022777"/>
    </source>
</evidence>